<proteinExistence type="predicted"/>
<protein>
    <recommendedName>
        <fullName evidence="4">Aminoglycoside phosphotransferase domain-containing protein</fullName>
    </recommendedName>
</protein>
<evidence type="ECO:0008006" key="4">
    <source>
        <dbReference type="Google" id="ProtNLM"/>
    </source>
</evidence>
<dbReference type="PANTHER" id="PTHR21310:SF37">
    <property type="entry name" value="AMINOGLYCOSIDE PHOSPHOTRANSFERASE DOMAIN-CONTAINING PROTEIN"/>
    <property type="match status" value="1"/>
</dbReference>
<dbReference type="VEuPathDB" id="FungiDB:CPAG_02256"/>
<sequence>MDTPDFHTGEATHCDKPASSNTTKPRKALLNQLITLSAAQAEEEDMRAVLQYAQKRSKFYGQFYRRREEIQQLVAFHCGLTDPSSVRVPELFNGTELVWPHGTFNMCIPICIDSARSDDAGRPLSSKLGFRVPLPYKLGEEPFPGNVEEKVRSEAATYIWIGENCPDVPIPALRGFGLPGGLTFSEPRSVPFWQRIKVFIWSFARRLYYGSGSHASGYVPCKRREILDHGYLLMDWIENDDLQMLSTKFSKPHTVMQVENLYRGMSQIMISMARVSQPRIGSWTIDNRGQITLTNRPMLCHLHQLENWSIPSDIPRSRTYTSADSFYLDLLAGHDNRLRYQGNAATSEIDARGQATDLVLMRALLHQFTNRHLRDGPFIMQLTDMHDSNILVDKDWNIKYVIDLEWACSLPLDALLPPFWLTGKTVDCLHGDEYTRFKAQYSKFVEIFEQEERSTVLHQDGNFYSRGATMRTALDDGRYWYLNALQSPKGLFNIFRRHLQARFDKVSDNVLCAGVSPFWTPGMTSFVQSKLDDHTRYLQEVVGVFTSEKSGRPY</sequence>
<dbReference type="AlphaFoldDB" id="A0A0J6EZA0"/>
<reference evidence="2 3" key="1">
    <citation type="submission" date="2007-06" db="EMBL/GenBank/DDBJ databases">
        <title>The Genome Sequence of Coccidioides posadasii RMSCC_3488.</title>
        <authorList>
            <consortium name="Coccidioides Genome Resources Consortium"/>
            <consortium name="The Broad Institute Genome Sequencing Platform"/>
            <person name="Henn M.R."/>
            <person name="Sykes S."/>
            <person name="Young S."/>
            <person name="Jaffe D."/>
            <person name="Berlin A."/>
            <person name="Alvarez P."/>
            <person name="Butler J."/>
            <person name="Gnerre S."/>
            <person name="Grabherr M."/>
            <person name="Mauceli E."/>
            <person name="Brockman W."/>
            <person name="Kodira C."/>
            <person name="Alvarado L."/>
            <person name="Zeng Q."/>
            <person name="Crawford M."/>
            <person name="Antoine C."/>
            <person name="Devon K."/>
            <person name="Galgiani J."/>
            <person name="Orsborn K."/>
            <person name="Lewis M.L."/>
            <person name="Nusbaum C."/>
            <person name="Galagan J."/>
            <person name="Birren B."/>
        </authorList>
    </citation>
    <scope>NUCLEOTIDE SEQUENCE [LARGE SCALE GENOMIC DNA]</scope>
    <source>
        <strain evidence="2 3">RMSCC 3488</strain>
    </source>
</reference>
<feature type="compositionally biased region" description="Basic and acidic residues" evidence="1">
    <location>
        <begin position="1"/>
        <end position="16"/>
    </location>
</feature>
<dbReference type="SUPFAM" id="SSF56112">
    <property type="entry name" value="Protein kinase-like (PK-like)"/>
    <property type="match status" value="1"/>
</dbReference>
<organism evidence="2 3">
    <name type="scientific">Coccidioides posadasii RMSCC 3488</name>
    <dbReference type="NCBI Taxonomy" id="454284"/>
    <lineage>
        <taxon>Eukaryota</taxon>
        <taxon>Fungi</taxon>
        <taxon>Dikarya</taxon>
        <taxon>Ascomycota</taxon>
        <taxon>Pezizomycotina</taxon>
        <taxon>Eurotiomycetes</taxon>
        <taxon>Eurotiomycetidae</taxon>
        <taxon>Onygenales</taxon>
        <taxon>Onygenaceae</taxon>
        <taxon>Coccidioides</taxon>
    </lineage>
</organism>
<name>A0A0J6EZA0_COCPO</name>
<reference evidence="3" key="3">
    <citation type="journal article" date="2010" name="Genome Res.">
        <title>Population genomic sequencing of Coccidioides fungi reveals recent hybridization and transposon control.</title>
        <authorList>
            <person name="Neafsey D.E."/>
            <person name="Barker B.M."/>
            <person name="Sharpton T.J."/>
            <person name="Stajich J.E."/>
            <person name="Park D.J."/>
            <person name="Whiston E."/>
            <person name="Hung C.-Y."/>
            <person name="McMahan C."/>
            <person name="White J."/>
            <person name="Sykes S."/>
            <person name="Heiman D."/>
            <person name="Young S."/>
            <person name="Zeng Q."/>
            <person name="Abouelleil A."/>
            <person name="Aftuck L."/>
            <person name="Bessette D."/>
            <person name="Brown A."/>
            <person name="FitzGerald M."/>
            <person name="Lui A."/>
            <person name="Macdonald J.P."/>
            <person name="Priest M."/>
            <person name="Orbach M.J."/>
            <person name="Galgiani J.N."/>
            <person name="Kirkland T.N."/>
            <person name="Cole G.T."/>
            <person name="Birren B.W."/>
            <person name="Henn M.R."/>
            <person name="Taylor J.W."/>
            <person name="Rounsley S.D."/>
        </authorList>
    </citation>
    <scope>NUCLEOTIDE SEQUENCE [LARGE SCALE GENOMIC DNA]</scope>
    <source>
        <strain evidence="3">RMSCC 3488</strain>
    </source>
</reference>
<evidence type="ECO:0000313" key="2">
    <source>
        <dbReference type="EMBL" id="KMM65916.1"/>
    </source>
</evidence>
<dbReference type="InterPro" id="IPR011009">
    <property type="entry name" value="Kinase-like_dom_sf"/>
</dbReference>
<gene>
    <name evidence="2" type="ORF">CPAG_02256</name>
</gene>
<reference evidence="3" key="2">
    <citation type="journal article" date="2009" name="Genome Res.">
        <title>Comparative genomic analyses of the human fungal pathogens Coccidioides and their relatives.</title>
        <authorList>
            <person name="Sharpton T.J."/>
            <person name="Stajich J.E."/>
            <person name="Rounsley S.D."/>
            <person name="Gardner M.J."/>
            <person name="Wortman J.R."/>
            <person name="Jordar V.S."/>
            <person name="Maiti R."/>
            <person name="Kodira C.D."/>
            <person name="Neafsey D.E."/>
            <person name="Zeng Q."/>
            <person name="Hung C.-Y."/>
            <person name="McMahan C."/>
            <person name="Muszewska A."/>
            <person name="Grynberg M."/>
            <person name="Mandel M.A."/>
            <person name="Kellner E.M."/>
            <person name="Barker B.M."/>
            <person name="Galgiani J.N."/>
            <person name="Orbach M.J."/>
            <person name="Kirkland T.N."/>
            <person name="Cole G.T."/>
            <person name="Henn M.R."/>
            <person name="Birren B.W."/>
            <person name="Taylor J.W."/>
        </authorList>
    </citation>
    <scope>NUCLEOTIDE SEQUENCE [LARGE SCALE GENOMIC DNA]</scope>
    <source>
        <strain evidence="3">RMSCC 3488</strain>
    </source>
</reference>
<feature type="region of interest" description="Disordered" evidence="1">
    <location>
        <begin position="1"/>
        <end position="23"/>
    </location>
</feature>
<accession>A0A0J6EZA0</accession>
<dbReference type="PANTHER" id="PTHR21310">
    <property type="entry name" value="AMINOGLYCOSIDE PHOSPHOTRANSFERASE-RELATED-RELATED"/>
    <property type="match status" value="1"/>
</dbReference>
<evidence type="ECO:0000313" key="3">
    <source>
        <dbReference type="Proteomes" id="UP000054567"/>
    </source>
</evidence>
<dbReference type="InterPro" id="IPR051678">
    <property type="entry name" value="AGP_Transferase"/>
</dbReference>
<dbReference type="Proteomes" id="UP000054567">
    <property type="component" value="Unassembled WGS sequence"/>
</dbReference>
<dbReference type="EMBL" id="DS268109">
    <property type="protein sequence ID" value="KMM65916.1"/>
    <property type="molecule type" value="Genomic_DNA"/>
</dbReference>
<evidence type="ECO:0000256" key="1">
    <source>
        <dbReference type="SAM" id="MobiDB-lite"/>
    </source>
</evidence>
<dbReference type="OrthoDB" id="4193134at2759"/>